<protein>
    <submittedName>
        <fullName evidence="1">Uncharacterized protein</fullName>
    </submittedName>
</protein>
<sequence>MTQEKKGTEAADIEKQDELEVQSVGVSLDDLEEVAGGAAVIDGRDGYTNCCNGCD</sequence>
<dbReference type="RefSeq" id="WP_274054895.1">
    <property type="nucleotide sequence ID" value="NZ_CP059693.1"/>
</dbReference>
<gene>
    <name evidence="1" type="ORF">H3N35_13495</name>
</gene>
<proteinExistence type="predicted"/>
<accession>A0ABY7VL60</accession>
<evidence type="ECO:0000313" key="2">
    <source>
        <dbReference type="Proteomes" id="UP001215231"/>
    </source>
</evidence>
<organism evidence="1 2">
    <name type="scientific">Thalassomonas haliotis</name>
    <dbReference type="NCBI Taxonomy" id="485448"/>
    <lineage>
        <taxon>Bacteria</taxon>
        <taxon>Pseudomonadati</taxon>
        <taxon>Pseudomonadota</taxon>
        <taxon>Gammaproteobacteria</taxon>
        <taxon>Alteromonadales</taxon>
        <taxon>Colwelliaceae</taxon>
        <taxon>Thalassomonas</taxon>
    </lineage>
</organism>
<keyword evidence="2" id="KW-1185">Reference proteome</keyword>
<reference evidence="1 2" key="1">
    <citation type="journal article" date="2022" name="Mar. Drugs">
        <title>Bioassay-Guided Fractionation Leads to the Detection of Cholic Acid Generated by the Rare Thalassomonas sp.</title>
        <authorList>
            <person name="Pheiffer F."/>
            <person name="Schneider Y.K."/>
            <person name="Hansen E.H."/>
            <person name="Andersen J.H."/>
            <person name="Isaksson J."/>
            <person name="Busche T."/>
            <person name="R C."/>
            <person name="Kalinowski J."/>
            <person name="Zyl L.V."/>
            <person name="Trindade M."/>
        </authorList>
    </citation>
    <scope>NUCLEOTIDE SEQUENCE [LARGE SCALE GENOMIC DNA]</scope>
    <source>
        <strain evidence="1 2">A5K-61T</strain>
    </source>
</reference>
<dbReference type="Proteomes" id="UP001215231">
    <property type="component" value="Chromosome"/>
</dbReference>
<name>A0ABY7VL60_9GAMM</name>
<evidence type="ECO:0000313" key="1">
    <source>
        <dbReference type="EMBL" id="WDE14341.1"/>
    </source>
</evidence>
<dbReference type="EMBL" id="CP059693">
    <property type="protein sequence ID" value="WDE14341.1"/>
    <property type="molecule type" value="Genomic_DNA"/>
</dbReference>